<sequence length="126" mass="14444">MVTDNGANMVKAVYDASFVVIHCVAHIFHLIVRDTLEGDRAATDGAVTNTQLISKYMKMLGYFHQSIKVGKMLWEKQAELSIPQHNIMQDVETQWNSTYLMPKRLVEQQKAIHEMALLRETDQQLP</sequence>
<dbReference type="PANTHER" id="PTHR46481">
    <property type="entry name" value="ZINC FINGER BED DOMAIN-CONTAINING PROTEIN 4"/>
    <property type="match status" value="1"/>
</dbReference>
<dbReference type="InterPro" id="IPR012337">
    <property type="entry name" value="RNaseH-like_sf"/>
</dbReference>
<dbReference type="PANTHER" id="PTHR46481:SF4">
    <property type="entry name" value="ZINC FINGER BED DOMAIN-CONTAINING PROTEIN 4"/>
    <property type="match status" value="1"/>
</dbReference>
<dbReference type="Proteomes" id="UP000050525">
    <property type="component" value="Unassembled WGS sequence"/>
</dbReference>
<evidence type="ECO:0000313" key="1">
    <source>
        <dbReference type="EMBL" id="KYO26486.1"/>
    </source>
</evidence>
<accession>A0A151MPL3</accession>
<dbReference type="AlphaFoldDB" id="A0A151MPL3"/>
<comment type="caution">
    <text evidence="1">The sequence shown here is derived from an EMBL/GenBank/DDBJ whole genome shotgun (WGS) entry which is preliminary data.</text>
</comment>
<organism evidence="1 2">
    <name type="scientific">Alligator mississippiensis</name>
    <name type="common">American alligator</name>
    <dbReference type="NCBI Taxonomy" id="8496"/>
    <lineage>
        <taxon>Eukaryota</taxon>
        <taxon>Metazoa</taxon>
        <taxon>Chordata</taxon>
        <taxon>Craniata</taxon>
        <taxon>Vertebrata</taxon>
        <taxon>Euteleostomi</taxon>
        <taxon>Archelosauria</taxon>
        <taxon>Archosauria</taxon>
        <taxon>Crocodylia</taxon>
        <taxon>Alligatoridae</taxon>
        <taxon>Alligatorinae</taxon>
        <taxon>Alligator</taxon>
    </lineage>
</organism>
<dbReference type="EMBL" id="AKHW03005470">
    <property type="protein sequence ID" value="KYO26486.1"/>
    <property type="molecule type" value="Genomic_DNA"/>
</dbReference>
<keyword evidence="2" id="KW-1185">Reference proteome</keyword>
<evidence type="ECO:0000313" key="2">
    <source>
        <dbReference type="Proteomes" id="UP000050525"/>
    </source>
</evidence>
<gene>
    <name evidence="1" type="ORF">Y1Q_0002123</name>
</gene>
<proteinExistence type="predicted"/>
<protein>
    <submittedName>
        <fullName evidence="1">Uncharacterized protein</fullName>
    </submittedName>
</protein>
<name>A0A151MPL3_ALLMI</name>
<dbReference type="SUPFAM" id="SSF53098">
    <property type="entry name" value="Ribonuclease H-like"/>
    <property type="match status" value="1"/>
</dbReference>
<dbReference type="InterPro" id="IPR052035">
    <property type="entry name" value="ZnF_BED_domain_contain"/>
</dbReference>
<reference evidence="1 2" key="1">
    <citation type="journal article" date="2012" name="Genome Biol.">
        <title>Sequencing three crocodilian genomes to illuminate the evolution of archosaurs and amniotes.</title>
        <authorList>
            <person name="St John J.A."/>
            <person name="Braun E.L."/>
            <person name="Isberg S.R."/>
            <person name="Miles L.G."/>
            <person name="Chong A.Y."/>
            <person name="Gongora J."/>
            <person name="Dalzell P."/>
            <person name="Moran C."/>
            <person name="Bed'hom B."/>
            <person name="Abzhanov A."/>
            <person name="Burgess S.C."/>
            <person name="Cooksey A.M."/>
            <person name="Castoe T.A."/>
            <person name="Crawford N.G."/>
            <person name="Densmore L.D."/>
            <person name="Drew J.C."/>
            <person name="Edwards S.V."/>
            <person name="Faircloth B.C."/>
            <person name="Fujita M.K."/>
            <person name="Greenwold M.J."/>
            <person name="Hoffmann F.G."/>
            <person name="Howard J.M."/>
            <person name="Iguchi T."/>
            <person name="Janes D.E."/>
            <person name="Khan S.Y."/>
            <person name="Kohno S."/>
            <person name="de Koning A.J."/>
            <person name="Lance S.L."/>
            <person name="McCarthy F.M."/>
            <person name="McCormack J.E."/>
            <person name="Merchant M.E."/>
            <person name="Peterson D.G."/>
            <person name="Pollock D.D."/>
            <person name="Pourmand N."/>
            <person name="Raney B.J."/>
            <person name="Roessler K.A."/>
            <person name="Sanford J.R."/>
            <person name="Sawyer R.H."/>
            <person name="Schmidt C.J."/>
            <person name="Triplett E.W."/>
            <person name="Tuberville T.D."/>
            <person name="Venegas-Anaya M."/>
            <person name="Howard J.T."/>
            <person name="Jarvis E.D."/>
            <person name="Guillette L.J.Jr."/>
            <person name="Glenn T.C."/>
            <person name="Green R.E."/>
            <person name="Ray D.A."/>
        </authorList>
    </citation>
    <scope>NUCLEOTIDE SEQUENCE [LARGE SCALE GENOMIC DNA]</scope>
    <source>
        <strain evidence="1">KSC_2009_1</strain>
    </source>
</reference>